<evidence type="ECO:0000313" key="1">
    <source>
        <dbReference type="EMBL" id="AXE38586.1"/>
    </source>
</evidence>
<reference evidence="1 2" key="1">
    <citation type="submission" date="2017-12" db="EMBL/GenBank/DDBJ databases">
        <title>The whole genome sequence of the Acidipropionibacterium virtanenii sp. nov. type strain JS278.</title>
        <authorList>
            <person name="Laine P."/>
            <person name="Deptula P."/>
            <person name="Varmanen P."/>
            <person name="Auvinen P."/>
        </authorList>
    </citation>
    <scope>NUCLEOTIDE SEQUENCE [LARGE SCALE GENOMIC DNA]</scope>
    <source>
        <strain evidence="1 2">JS278</strain>
    </source>
</reference>
<dbReference type="EMBL" id="CP025198">
    <property type="protein sequence ID" value="AXE38586.1"/>
    <property type="molecule type" value="Genomic_DNA"/>
</dbReference>
<proteinExistence type="predicted"/>
<organism evidence="1 2">
    <name type="scientific">Acidipropionibacterium virtanenii</name>
    <dbReference type="NCBI Taxonomy" id="2057246"/>
    <lineage>
        <taxon>Bacteria</taxon>
        <taxon>Bacillati</taxon>
        <taxon>Actinomycetota</taxon>
        <taxon>Actinomycetes</taxon>
        <taxon>Propionibacteriales</taxon>
        <taxon>Propionibacteriaceae</taxon>
        <taxon>Acidipropionibacterium</taxon>
    </lineage>
</organism>
<name>A0A344UTI8_9ACTN</name>
<evidence type="ECO:0008006" key="3">
    <source>
        <dbReference type="Google" id="ProtNLM"/>
    </source>
</evidence>
<dbReference type="SUPFAM" id="SSF53335">
    <property type="entry name" value="S-adenosyl-L-methionine-dependent methyltransferases"/>
    <property type="match status" value="1"/>
</dbReference>
<dbReference type="Proteomes" id="UP000251995">
    <property type="component" value="Chromosome"/>
</dbReference>
<dbReference type="KEGG" id="acij:JS278_01415"/>
<dbReference type="InterPro" id="IPR029063">
    <property type="entry name" value="SAM-dependent_MTases_sf"/>
</dbReference>
<dbReference type="AlphaFoldDB" id="A0A344UTI8"/>
<protein>
    <recommendedName>
        <fullName evidence="3">SAM-dependent methyltransferase</fullName>
    </recommendedName>
</protein>
<accession>A0A344UTI8</accession>
<keyword evidence="2" id="KW-1185">Reference proteome</keyword>
<sequence>MGPCCVLWDNARVIPLPGTPPLVTAALHNALELGYLTTTRNETGRLLATLAGSVHGPIGECEAGCGAGAAWLRLGAHTRTHVFTVDDDENRCQRVRDILDGQDVEVIQGGWDDLVAHGPFGLLSMPIRIARATPIPTIVKAVRHGGLILIDDMPPSFGFPPRTLDGGVDQTRLSWRSEESVNCTEIQLAEDLAAIIAVRH</sequence>
<gene>
    <name evidence="1" type="ORF">JS278_01415</name>
</gene>
<evidence type="ECO:0000313" key="2">
    <source>
        <dbReference type="Proteomes" id="UP000251995"/>
    </source>
</evidence>
<dbReference type="Gene3D" id="3.40.50.150">
    <property type="entry name" value="Vaccinia Virus protein VP39"/>
    <property type="match status" value="1"/>
</dbReference>